<keyword evidence="2" id="KW-1185">Reference proteome</keyword>
<evidence type="ECO:0000313" key="2">
    <source>
        <dbReference type="Proteomes" id="UP000694941"/>
    </source>
</evidence>
<dbReference type="InterPro" id="IPR029071">
    <property type="entry name" value="Ubiquitin-like_domsf"/>
</dbReference>
<dbReference type="SUPFAM" id="SSF54236">
    <property type="entry name" value="Ubiquitin-like"/>
    <property type="match status" value="1"/>
</dbReference>
<dbReference type="Pfam" id="PF21989">
    <property type="entry name" value="RA_2"/>
    <property type="match status" value="1"/>
</dbReference>
<dbReference type="GeneID" id="111084083"/>
<proteinExistence type="predicted"/>
<feature type="non-terminal residue" evidence="3">
    <location>
        <position position="155"/>
    </location>
</feature>
<gene>
    <name evidence="3" type="primary">LOC111084083</name>
</gene>
<dbReference type="Proteomes" id="UP000694941">
    <property type="component" value="Unplaced"/>
</dbReference>
<accession>A0ABM1RYX7</accession>
<dbReference type="Gene3D" id="3.10.20.90">
    <property type="entry name" value="Phosphatidylinositol 3-kinase Catalytic Subunit, Chain A, domain 1"/>
    <property type="match status" value="1"/>
</dbReference>
<dbReference type="InterPro" id="IPR039664">
    <property type="entry name" value="GRB/APBB1IP"/>
</dbReference>
<dbReference type="RefSeq" id="XP_022236582.1">
    <property type="nucleotide sequence ID" value="XM_022380874.1"/>
</dbReference>
<sequence length="155" mass="17990">MMKDSLIASCLNQKQVRPTIFCSTLTKKLKKLEEASDSDSGVVTMTFHLENGSQQQMIVEEGLRVIDLCHLLTLKFNLARSHTWSIVEQLHSLKIERSLEDHEEVLHVYNTWDSETSDRNKFVFRQDFQKYEFLKSTQVNLVPELEGLSDNITPF</sequence>
<name>A0ABM1RYX7_LIMPO</name>
<evidence type="ECO:0000313" key="3">
    <source>
        <dbReference type="RefSeq" id="XP_022236582.1"/>
    </source>
</evidence>
<dbReference type="PROSITE" id="PS50200">
    <property type="entry name" value="RA"/>
    <property type="match status" value="1"/>
</dbReference>
<evidence type="ECO:0000259" key="1">
    <source>
        <dbReference type="PROSITE" id="PS50200"/>
    </source>
</evidence>
<reference evidence="3" key="1">
    <citation type="submission" date="2025-08" db="UniProtKB">
        <authorList>
            <consortium name="RefSeq"/>
        </authorList>
    </citation>
    <scope>IDENTIFICATION</scope>
    <source>
        <tissue evidence="3">Muscle</tissue>
    </source>
</reference>
<dbReference type="PANTHER" id="PTHR11243:SF38">
    <property type="entry name" value="GROWTH FACTOR RECEPTOR-BOUND PROTEIN 14-LIKE ISOFORM X1"/>
    <property type="match status" value="1"/>
</dbReference>
<organism evidence="2 3">
    <name type="scientific">Limulus polyphemus</name>
    <name type="common">Atlantic horseshoe crab</name>
    <dbReference type="NCBI Taxonomy" id="6850"/>
    <lineage>
        <taxon>Eukaryota</taxon>
        <taxon>Metazoa</taxon>
        <taxon>Ecdysozoa</taxon>
        <taxon>Arthropoda</taxon>
        <taxon>Chelicerata</taxon>
        <taxon>Merostomata</taxon>
        <taxon>Xiphosura</taxon>
        <taxon>Limulidae</taxon>
        <taxon>Limulus</taxon>
    </lineage>
</organism>
<dbReference type="PANTHER" id="PTHR11243">
    <property type="entry name" value="GROWTH FACTOR RECEPTOR-BOUND PROTEIN"/>
    <property type="match status" value="1"/>
</dbReference>
<dbReference type="InterPro" id="IPR000159">
    <property type="entry name" value="RA_dom"/>
</dbReference>
<protein>
    <submittedName>
        <fullName evidence="3">Growth factor receptor-bound protein 14-like</fullName>
    </submittedName>
</protein>
<feature type="domain" description="Ras-associating" evidence="1">
    <location>
        <begin position="43"/>
        <end position="129"/>
    </location>
</feature>